<protein>
    <submittedName>
        <fullName evidence="2">Uncharacterized protein</fullName>
    </submittedName>
</protein>
<dbReference type="EMBL" id="ML978723">
    <property type="protein sequence ID" value="KAF2086793.1"/>
    <property type="molecule type" value="Genomic_DNA"/>
</dbReference>
<evidence type="ECO:0000313" key="2">
    <source>
        <dbReference type="EMBL" id="KAF2086793.1"/>
    </source>
</evidence>
<name>A0A9P4HU56_9PEZI</name>
<proteinExistence type="predicted"/>
<dbReference type="Proteomes" id="UP000799776">
    <property type="component" value="Unassembled WGS sequence"/>
</dbReference>
<keyword evidence="3" id="KW-1185">Reference proteome</keyword>
<accession>A0A9P4HU56</accession>
<feature type="region of interest" description="Disordered" evidence="1">
    <location>
        <begin position="86"/>
        <end position="109"/>
    </location>
</feature>
<gene>
    <name evidence="2" type="ORF">K490DRAFT_57690</name>
</gene>
<evidence type="ECO:0000256" key="1">
    <source>
        <dbReference type="SAM" id="MobiDB-lite"/>
    </source>
</evidence>
<organism evidence="2 3">
    <name type="scientific">Saccharata proteae CBS 121410</name>
    <dbReference type="NCBI Taxonomy" id="1314787"/>
    <lineage>
        <taxon>Eukaryota</taxon>
        <taxon>Fungi</taxon>
        <taxon>Dikarya</taxon>
        <taxon>Ascomycota</taxon>
        <taxon>Pezizomycotina</taxon>
        <taxon>Dothideomycetes</taxon>
        <taxon>Dothideomycetes incertae sedis</taxon>
        <taxon>Botryosphaeriales</taxon>
        <taxon>Saccharataceae</taxon>
        <taxon>Saccharata</taxon>
    </lineage>
</organism>
<reference evidence="2" key="1">
    <citation type="journal article" date="2020" name="Stud. Mycol.">
        <title>101 Dothideomycetes genomes: a test case for predicting lifestyles and emergence of pathogens.</title>
        <authorList>
            <person name="Haridas S."/>
            <person name="Albert R."/>
            <person name="Binder M."/>
            <person name="Bloem J."/>
            <person name="Labutti K."/>
            <person name="Salamov A."/>
            <person name="Andreopoulos B."/>
            <person name="Baker S."/>
            <person name="Barry K."/>
            <person name="Bills G."/>
            <person name="Bluhm B."/>
            <person name="Cannon C."/>
            <person name="Castanera R."/>
            <person name="Culley D."/>
            <person name="Daum C."/>
            <person name="Ezra D."/>
            <person name="Gonzalez J."/>
            <person name="Henrissat B."/>
            <person name="Kuo A."/>
            <person name="Liang C."/>
            <person name="Lipzen A."/>
            <person name="Lutzoni F."/>
            <person name="Magnuson J."/>
            <person name="Mondo S."/>
            <person name="Nolan M."/>
            <person name="Ohm R."/>
            <person name="Pangilinan J."/>
            <person name="Park H.-J."/>
            <person name="Ramirez L."/>
            <person name="Alfaro M."/>
            <person name="Sun H."/>
            <person name="Tritt A."/>
            <person name="Yoshinaga Y."/>
            <person name="Zwiers L.-H."/>
            <person name="Turgeon B."/>
            <person name="Goodwin S."/>
            <person name="Spatafora J."/>
            <person name="Crous P."/>
            <person name="Grigoriev I."/>
        </authorList>
    </citation>
    <scope>NUCLEOTIDE SEQUENCE</scope>
    <source>
        <strain evidence="2">CBS 121410</strain>
    </source>
</reference>
<evidence type="ECO:0000313" key="3">
    <source>
        <dbReference type="Proteomes" id="UP000799776"/>
    </source>
</evidence>
<sequence length="159" mass="17839">MTTSVTETERAIMVPKSTPELAGEWRGSLGNGVFKPKLNVRPRHSRFFPPQDVIKAPMAGKQIQQSPMEAKEELSVAKEALDNQHDHSAVAPPLTIESDHTTMPSRLQPEDTEEWRALLRLGGSIAADYDRCWDQYEGEAGFENVDAEIQDDDWTVLFC</sequence>
<dbReference type="AlphaFoldDB" id="A0A9P4HU56"/>
<comment type="caution">
    <text evidence="2">The sequence shown here is derived from an EMBL/GenBank/DDBJ whole genome shotgun (WGS) entry which is preliminary data.</text>
</comment>